<comment type="similarity">
    <text evidence="2">Belongs to the Orn/Lys/Arg decarboxylase class-II family.</text>
</comment>
<organism evidence="10 11">
    <name type="scientific">Amnimonas aquatica</name>
    <dbReference type="NCBI Taxonomy" id="2094561"/>
    <lineage>
        <taxon>Bacteria</taxon>
        <taxon>Pseudomonadati</taxon>
        <taxon>Pseudomonadota</taxon>
        <taxon>Gammaproteobacteria</taxon>
        <taxon>Moraxellales</taxon>
        <taxon>Moraxellaceae</taxon>
        <taxon>Amnimonas</taxon>
    </lineage>
</organism>
<dbReference type="PROSITE" id="PS00878">
    <property type="entry name" value="ODR_DC_2_1"/>
    <property type="match status" value="1"/>
</dbReference>
<dbReference type="PANTHER" id="PTHR11482:SF6">
    <property type="entry name" value="ORNITHINE DECARBOXYLASE 1-RELATED"/>
    <property type="match status" value="1"/>
</dbReference>
<dbReference type="FunFam" id="2.40.37.10:FF:000004">
    <property type="entry name" value="Ornithine decarboxylase"/>
    <property type="match status" value="1"/>
</dbReference>
<accession>A0A2P6AUH0</accession>
<dbReference type="InterPro" id="IPR029066">
    <property type="entry name" value="PLP-binding_barrel"/>
</dbReference>
<evidence type="ECO:0000313" key="10">
    <source>
        <dbReference type="EMBL" id="PQA50055.1"/>
    </source>
</evidence>
<dbReference type="PRINTS" id="PR01179">
    <property type="entry name" value="ODADCRBXLASE"/>
</dbReference>
<dbReference type="EC" id="4.1.1.17" evidence="6"/>
<protein>
    <recommendedName>
        <fullName evidence="6">ornithine decarboxylase</fullName>
        <ecNumber evidence="6">4.1.1.17</ecNumber>
    </recommendedName>
</protein>
<dbReference type="InterPro" id="IPR009006">
    <property type="entry name" value="Ala_racemase/Decarboxylase_C"/>
</dbReference>
<keyword evidence="3 8" id="KW-0663">Pyridoxal phosphate</keyword>
<dbReference type="InterPro" id="IPR022644">
    <property type="entry name" value="De-COase2_N"/>
</dbReference>
<keyword evidence="4" id="KW-0456">Lyase</keyword>
<evidence type="ECO:0000256" key="1">
    <source>
        <dbReference type="ARBA" id="ARBA00001933"/>
    </source>
</evidence>
<keyword evidence="11" id="KW-1185">Reference proteome</keyword>
<name>A0A2P6AUH0_9GAMM</name>
<feature type="modified residue" description="N6-(pyridoxal phosphate)lysine" evidence="8">
    <location>
        <position position="58"/>
    </location>
</feature>
<evidence type="ECO:0000256" key="7">
    <source>
        <dbReference type="ARBA" id="ARBA00049127"/>
    </source>
</evidence>
<dbReference type="InterPro" id="IPR000183">
    <property type="entry name" value="Orn/DAP/Arg_de-COase"/>
</dbReference>
<feature type="domain" description="Orn/DAP/Arg decarboxylase 2 N-terminal" evidence="9">
    <location>
        <begin position="37"/>
        <end position="271"/>
    </location>
</feature>
<evidence type="ECO:0000313" key="11">
    <source>
        <dbReference type="Proteomes" id="UP000243900"/>
    </source>
</evidence>
<evidence type="ECO:0000256" key="6">
    <source>
        <dbReference type="ARBA" id="ARBA00034138"/>
    </source>
</evidence>
<dbReference type="EMBL" id="PTQZ01000021">
    <property type="protein sequence ID" value="PQA50055.1"/>
    <property type="molecule type" value="Genomic_DNA"/>
</dbReference>
<evidence type="ECO:0000256" key="5">
    <source>
        <dbReference type="ARBA" id="ARBA00034115"/>
    </source>
</evidence>
<dbReference type="PRINTS" id="PR01182">
    <property type="entry name" value="ORNDCRBXLASE"/>
</dbReference>
<dbReference type="GO" id="GO:0005737">
    <property type="term" value="C:cytoplasm"/>
    <property type="evidence" value="ECO:0007669"/>
    <property type="project" value="TreeGrafter"/>
</dbReference>
<evidence type="ECO:0000256" key="8">
    <source>
        <dbReference type="PIRSR" id="PIRSR600183-50"/>
    </source>
</evidence>
<evidence type="ECO:0000256" key="3">
    <source>
        <dbReference type="ARBA" id="ARBA00022898"/>
    </source>
</evidence>
<proteinExistence type="inferred from homology"/>
<evidence type="ECO:0000256" key="2">
    <source>
        <dbReference type="ARBA" id="ARBA00008872"/>
    </source>
</evidence>
<dbReference type="AlphaFoldDB" id="A0A2P6AUH0"/>
<dbReference type="PANTHER" id="PTHR11482">
    <property type="entry name" value="ARGININE/DIAMINOPIMELATE/ORNITHINE DECARBOXYLASE"/>
    <property type="match status" value="1"/>
</dbReference>
<dbReference type="InterPro" id="IPR002433">
    <property type="entry name" value="Orn_de-COase"/>
</dbReference>
<sequence length="393" mass="44196">MDAMRLSDYCSDAEWAKIKKLADEKETPFLVVDLEIIKQKYEELTGCFPMAKVHYALKANPGQPVIDLLKDLGSNFDCASMFELSKVLDSGVSPDRVSYGNTIKKAAHVKWAYEQGIRLFATDSKADLQNIAEYAPGSKVFVRILVEGGETAEWPLSRKFGCHPDMAIDLLVQAKNQGLVPYGISFHVGSQQKDIAVWDAALSKVKYMFDWMKYEEDVELKMINMGGGFPANYISEVNPINVYAEEILRYLRDDYGDDLPEIILEPGRSLVGESGVLVSEVVLISRKSRTDLKRWVYTDVGLFQGLMETMGESIKYPIYTEKMDESGNRDGSVVLAGPTCDSTDIMYENVGYNLPLSLAVRDRLYWMTTGAYTNSYSSVEFNGFPPLQTYYVE</sequence>
<evidence type="ECO:0000259" key="9">
    <source>
        <dbReference type="Pfam" id="PF02784"/>
    </source>
</evidence>
<comment type="caution">
    <text evidence="10">The sequence shown here is derived from an EMBL/GenBank/DDBJ whole genome shotgun (WGS) entry which is preliminary data.</text>
</comment>
<dbReference type="Gene3D" id="2.40.37.10">
    <property type="entry name" value="Lyase, Ornithine Decarboxylase, Chain A, domain 1"/>
    <property type="match status" value="1"/>
</dbReference>
<dbReference type="SUPFAM" id="SSF51419">
    <property type="entry name" value="PLP-binding barrel"/>
    <property type="match status" value="1"/>
</dbReference>
<feature type="active site" description="Proton donor" evidence="8">
    <location>
        <position position="340"/>
    </location>
</feature>
<dbReference type="Pfam" id="PF02784">
    <property type="entry name" value="Orn_Arg_deC_N"/>
    <property type="match status" value="1"/>
</dbReference>
<comment type="cofactor">
    <cofactor evidence="1 8">
        <name>pyridoxal 5'-phosphate</name>
        <dbReference type="ChEBI" id="CHEBI:597326"/>
    </cofactor>
</comment>
<dbReference type="OrthoDB" id="9802147at2"/>
<dbReference type="Gene3D" id="3.20.20.10">
    <property type="entry name" value="Alanine racemase"/>
    <property type="match status" value="1"/>
</dbReference>
<comment type="catalytic activity">
    <reaction evidence="7">
        <text>L-ornithine + H(+) = putrescine + CO2</text>
        <dbReference type="Rhea" id="RHEA:22964"/>
        <dbReference type="ChEBI" id="CHEBI:15378"/>
        <dbReference type="ChEBI" id="CHEBI:16526"/>
        <dbReference type="ChEBI" id="CHEBI:46911"/>
        <dbReference type="ChEBI" id="CHEBI:326268"/>
        <dbReference type="EC" id="4.1.1.17"/>
    </reaction>
</comment>
<dbReference type="Proteomes" id="UP000243900">
    <property type="component" value="Unassembled WGS sequence"/>
</dbReference>
<gene>
    <name evidence="10" type="ORF">C5O18_02015</name>
</gene>
<dbReference type="CDD" id="cd00622">
    <property type="entry name" value="PLPDE_III_ODC"/>
    <property type="match status" value="1"/>
</dbReference>
<dbReference type="GO" id="GO:0033387">
    <property type="term" value="P:putrescine biosynthetic process from arginine, via ornithine"/>
    <property type="evidence" value="ECO:0007669"/>
    <property type="project" value="TreeGrafter"/>
</dbReference>
<dbReference type="GO" id="GO:0004586">
    <property type="term" value="F:ornithine decarboxylase activity"/>
    <property type="evidence" value="ECO:0007669"/>
    <property type="project" value="UniProtKB-EC"/>
</dbReference>
<comment type="pathway">
    <text evidence="5">Amine and polyamine biosynthesis; putrescine biosynthesis via L-ornithine pathway; putrescine from L-ornithine: step 1/1.</text>
</comment>
<evidence type="ECO:0000256" key="4">
    <source>
        <dbReference type="ARBA" id="ARBA00023239"/>
    </source>
</evidence>
<reference evidence="11" key="1">
    <citation type="submission" date="2018-02" db="EMBL/GenBank/DDBJ databases">
        <title>Genome sequencing of Solimonas sp. HR-BB.</title>
        <authorList>
            <person name="Lee Y."/>
            <person name="Jeon C.O."/>
        </authorList>
    </citation>
    <scope>NUCLEOTIDE SEQUENCE [LARGE SCALE GENOMIC DNA]</scope>
    <source>
        <strain evidence="11">HR-E</strain>
    </source>
</reference>
<dbReference type="InterPro" id="IPR022653">
    <property type="entry name" value="De-COase2_pyr-phos_BS"/>
</dbReference>
<dbReference type="FunFam" id="3.20.20.10:FF:000008">
    <property type="entry name" value="Ornithine decarboxylase"/>
    <property type="match status" value="1"/>
</dbReference>
<dbReference type="SUPFAM" id="SSF50621">
    <property type="entry name" value="Alanine racemase C-terminal domain-like"/>
    <property type="match status" value="1"/>
</dbReference>